<dbReference type="SUPFAM" id="SSF52218">
    <property type="entry name" value="Flavoproteins"/>
    <property type="match status" value="1"/>
</dbReference>
<evidence type="ECO:0000313" key="9">
    <source>
        <dbReference type="Proteomes" id="UP000241788"/>
    </source>
</evidence>
<keyword evidence="5" id="KW-0812">Transmembrane</keyword>
<dbReference type="InterPro" id="IPR017938">
    <property type="entry name" value="Riboflavin_synthase-like_b-brl"/>
</dbReference>
<evidence type="ECO:0000256" key="1">
    <source>
        <dbReference type="ARBA" id="ARBA00022630"/>
    </source>
</evidence>
<dbReference type="RefSeq" id="WP_076584701.1">
    <property type="nucleotide sequence ID" value="NZ_FTLW01000001.1"/>
</dbReference>
<dbReference type="SUPFAM" id="SSF63380">
    <property type="entry name" value="Riboflavin synthase domain-like"/>
    <property type="match status" value="1"/>
</dbReference>
<protein>
    <submittedName>
        <fullName evidence="8">Sulfite reductase (NADPH) flavoprotein alpha-component</fullName>
    </submittedName>
</protein>
<dbReference type="PRINTS" id="PR00371">
    <property type="entry name" value="FPNCR"/>
</dbReference>
<dbReference type="Proteomes" id="UP000241788">
    <property type="component" value="Unassembled WGS sequence"/>
</dbReference>
<dbReference type="Gene3D" id="3.40.50.80">
    <property type="entry name" value="Nucleotide-binding domain of ferredoxin-NADP reductase (FNR) module"/>
    <property type="match status" value="1"/>
</dbReference>
<evidence type="ECO:0000256" key="3">
    <source>
        <dbReference type="ARBA" id="ARBA00022982"/>
    </source>
</evidence>
<dbReference type="Gene3D" id="3.40.50.360">
    <property type="match status" value="1"/>
</dbReference>
<keyword evidence="9" id="KW-1185">Reference proteome</keyword>
<dbReference type="STRING" id="1604334.SAMN05421546_0304"/>
<keyword evidence="3" id="KW-0813">Transport</keyword>
<dbReference type="PRINTS" id="PR00369">
    <property type="entry name" value="FLAVODOXIN"/>
</dbReference>
<dbReference type="SUPFAM" id="SSF52343">
    <property type="entry name" value="Ferredoxin reductase-like, C-terminal NADP-linked domain"/>
    <property type="match status" value="1"/>
</dbReference>
<evidence type="ECO:0000259" key="7">
    <source>
        <dbReference type="PROSITE" id="PS51384"/>
    </source>
</evidence>
<evidence type="ECO:0000259" key="6">
    <source>
        <dbReference type="PROSITE" id="PS50902"/>
    </source>
</evidence>
<organism evidence="8 9">
    <name type="scientific">Solilutibacter tolerans</name>
    <dbReference type="NCBI Taxonomy" id="1604334"/>
    <lineage>
        <taxon>Bacteria</taxon>
        <taxon>Pseudomonadati</taxon>
        <taxon>Pseudomonadota</taxon>
        <taxon>Gammaproteobacteria</taxon>
        <taxon>Lysobacterales</taxon>
        <taxon>Lysobacteraceae</taxon>
        <taxon>Solilutibacter</taxon>
    </lineage>
</organism>
<name>A0A1N6NLA0_9GAMM</name>
<feature type="domain" description="FAD-binding FR-type" evidence="7">
    <location>
        <begin position="554"/>
        <end position="722"/>
    </location>
</feature>
<feature type="transmembrane region" description="Helical" evidence="5">
    <location>
        <begin position="12"/>
        <end position="34"/>
    </location>
</feature>
<dbReference type="PROSITE" id="PS51384">
    <property type="entry name" value="FAD_FR"/>
    <property type="match status" value="1"/>
</dbReference>
<dbReference type="AlphaFoldDB" id="A0A1N6NLA0"/>
<dbReference type="InterPro" id="IPR008254">
    <property type="entry name" value="Flavodoxin/NO_synth"/>
</dbReference>
<proteinExistence type="predicted"/>
<dbReference type="Pfam" id="PF03929">
    <property type="entry name" value="PepSY_TM"/>
    <property type="match status" value="1"/>
</dbReference>
<evidence type="ECO:0000313" key="8">
    <source>
        <dbReference type="EMBL" id="SIP92928.1"/>
    </source>
</evidence>
<dbReference type="PANTHER" id="PTHR34219">
    <property type="entry name" value="IRON-REGULATED INNER MEMBRANE PROTEIN-RELATED"/>
    <property type="match status" value="1"/>
</dbReference>
<feature type="region of interest" description="Disordered" evidence="4">
    <location>
        <begin position="233"/>
        <end position="257"/>
    </location>
</feature>
<evidence type="ECO:0000256" key="4">
    <source>
        <dbReference type="SAM" id="MobiDB-lite"/>
    </source>
</evidence>
<dbReference type="CDD" id="cd06200">
    <property type="entry name" value="SiR_like1"/>
    <property type="match status" value="1"/>
</dbReference>
<dbReference type="InterPro" id="IPR039261">
    <property type="entry name" value="FNR_nucleotide-bd"/>
</dbReference>
<dbReference type="Pfam" id="PF00175">
    <property type="entry name" value="NAD_binding_1"/>
    <property type="match status" value="1"/>
</dbReference>
<feature type="transmembrane region" description="Helical" evidence="5">
    <location>
        <begin position="345"/>
        <end position="373"/>
    </location>
</feature>
<feature type="transmembrane region" description="Helical" evidence="5">
    <location>
        <begin position="190"/>
        <end position="219"/>
    </location>
</feature>
<keyword evidence="5" id="KW-1133">Transmembrane helix</keyword>
<feature type="transmembrane region" description="Helical" evidence="5">
    <location>
        <begin position="149"/>
        <end position="169"/>
    </location>
</feature>
<dbReference type="InterPro" id="IPR005625">
    <property type="entry name" value="PepSY-ass_TM"/>
</dbReference>
<evidence type="ECO:0000256" key="2">
    <source>
        <dbReference type="ARBA" id="ARBA00022643"/>
    </source>
</evidence>
<dbReference type="Pfam" id="PF00258">
    <property type="entry name" value="Flavodoxin_1"/>
    <property type="match status" value="1"/>
</dbReference>
<sequence length="861" mass="95464">MTTRNALFQIHWFLGITAGIVLALVGVTGGLLSFEDELLKAWNPGVISVQARGTALSPDALVARIREQRPDDRIQSLALSRDATDAARVGFAPAKDAARGPGGRGPRGESRYVNPYTGELLDKPRGEGFFRTTMQLHRWLAMDDVGKQIVAFSTVALIFFCLSGLYLRWPRRWHSLRTWLALDWKQKGRNFLWHLHSIVGTWVLIAYLIMSLTGLWWSYGWYRDAVNKWADMPSQQQPRGEGARAGGGRGDASKQRKPADVDVAAAWNAFQRTVPEWSTATLQWPREGGGLQFRYLDTDPAHERANNTLELDPFTFAVEKHERYDARPWKQKIAGSMFALHRGSFFGVGGVILFMIASLLMPLFAITGWMLYLERRKRQREAKRLATSLIPPTKSVNGERVLVAYASQTGNAQRLAWQTAAELNKTDNHVEVKSLAELKPDDLANEARVLFVVSTFGESQPPDGGRAFARRMRAMQPGSLRGLRYGILSLGDSEYGEDYSGFGRELEHWLHVAGATPLFDRIDVDAMDAGALRHWQHHLGVMSGRTDMADWTAPTYQHWLLAERLHLNPGSPGGAAFHIALMPPADTRVTWQAGDIIEIGPRHSDTRVNDFLTATGFDGDHAMVVDDAMTSLRHLLAHSLLPEVQAVRGMAVGALITQLKPLPHREYSIASLPADGSVQFVLRRMLLPDGTPGLASGWLCDHASVGDQINARIRSNPNFHAPDSTRPMVLIGNGTGIGGLRAHLKERIAAGAHRNWMLFGERSATSDRLYGAELEDWLQSGVLTHLDRIFSRDGDGPHYVQDALRANTLRLREWLDEGAAIYVCGSLQGMAPGVDAVLVDAIGQDAVDALVEAGRYRRDVY</sequence>
<accession>A0A1N6NLA0</accession>
<dbReference type="InterPro" id="IPR001094">
    <property type="entry name" value="Flavdoxin-like"/>
</dbReference>
<dbReference type="EMBL" id="FTLW01000001">
    <property type="protein sequence ID" value="SIP92928.1"/>
    <property type="molecule type" value="Genomic_DNA"/>
</dbReference>
<dbReference type="GO" id="GO:0016491">
    <property type="term" value="F:oxidoreductase activity"/>
    <property type="evidence" value="ECO:0007669"/>
    <property type="project" value="InterPro"/>
</dbReference>
<keyword evidence="1" id="KW-0285">Flavoprotein</keyword>
<dbReference type="GO" id="GO:0010181">
    <property type="term" value="F:FMN binding"/>
    <property type="evidence" value="ECO:0007669"/>
    <property type="project" value="InterPro"/>
</dbReference>
<dbReference type="PROSITE" id="PS50902">
    <property type="entry name" value="FLAVODOXIN_LIKE"/>
    <property type="match status" value="1"/>
</dbReference>
<dbReference type="Gene3D" id="2.40.30.10">
    <property type="entry name" value="Translation factors"/>
    <property type="match status" value="1"/>
</dbReference>
<gene>
    <name evidence="8" type="ORF">SAMN05421546_0304</name>
</gene>
<feature type="domain" description="Flavodoxin-like" evidence="6">
    <location>
        <begin position="401"/>
        <end position="540"/>
    </location>
</feature>
<evidence type="ECO:0000256" key="5">
    <source>
        <dbReference type="SAM" id="Phobius"/>
    </source>
</evidence>
<keyword evidence="5" id="KW-0472">Membrane</keyword>
<dbReference type="InterPro" id="IPR001709">
    <property type="entry name" value="Flavoprot_Pyr_Nucl_cyt_Rdtase"/>
</dbReference>
<dbReference type="PANTHER" id="PTHR34219:SF3">
    <property type="entry name" value="BLL7967 PROTEIN"/>
    <property type="match status" value="1"/>
</dbReference>
<dbReference type="InterPro" id="IPR017927">
    <property type="entry name" value="FAD-bd_FR_type"/>
</dbReference>
<keyword evidence="3" id="KW-0249">Electron transport</keyword>
<reference evidence="9" key="1">
    <citation type="submission" date="2017-01" db="EMBL/GenBank/DDBJ databases">
        <authorList>
            <person name="Varghese N."/>
            <person name="Submissions S."/>
        </authorList>
    </citation>
    <scope>NUCLEOTIDE SEQUENCE [LARGE SCALE GENOMIC DNA]</scope>
    <source>
        <strain evidence="9">UM1</strain>
    </source>
</reference>
<dbReference type="OrthoDB" id="9816402at2"/>
<dbReference type="InterPro" id="IPR001433">
    <property type="entry name" value="OxRdtase_FAD/NAD-bd"/>
</dbReference>
<keyword evidence="2" id="KW-0288">FMN</keyword>
<dbReference type="InterPro" id="IPR029039">
    <property type="entry name" value="Flavoprotein-like_sf"/>
</dbReference>